<dbReference type="Gene3D" id="1.10.340.70">
    <property type="match status" value="1"/>
</dbReference>
<dbReference type="SUPFAM" id="SSF53098">
    <property type="entry name" value="Ribonuclease H-like"/>
    <property type="match status" value="2"/>
</dbReference>
<dbReference type="InterPro" id="IPR002156">
    <property type="entry name" value="RNaseH_domain"/>
</dbReference>
<dbReference type="Proteomes" id="UP001054821">
    <property type="component" value="Chromosome 6"/>
</dbReference>
<evidence type="ECO:0000313" key="4">
    <source>
        <dbReference type="Proteomes" id="UP001054821"/>
    </source>
</evidence>
<dbReference type="Gene3D" id="3.30.70.270">
    <property type="match status" value="2"/>
</dbReference>
<protein>
    <submittedName>
        <fullName evidence="3">Uncharacterized protein</fullName>
    </submittedName>
</protein>
<dbReference type="EMBL" id="JAJFAZ020000006">
    <property type="protein sequence ID" value="KAI5322742.1"/>
    <property type="molecule type" value="Genomic_DNA"/>
</dbReference>
<evidence type="ECO:0000259" key="2">
    <source>
        <dbReference type="PROSITE" id="PS50879"/>
    </source>
</evidence>
<dbReference type="Pfam" id="PF00078">
    <property type="entry name" value="RVT_1"/>
    <property type="match status" value="1"/>
</dbReference>
<dbReference type="Gene3D" id="3.10.10.10">
    <property type="entry name" value="HIV Type 1 Reverse Transcriptase, subunit A, domain 1"/>
    <property type="match status" value="1"/>
</dbReference>
<dbReference type="PROSITE" id="PS50878">
    <property type="entry name" value="RT_POL"/>
    <property type="match status" value="1"/>
</dbReference>
<name>A0AAD4VF38_PRUDU</name>
<sequence>MPGISPDIISHRLSVNPAVRPVRQKRRAYDPERYEAMKAEVDRLSSIRFIREVDYPTWLANVVMVRKPRKGWRMCVDYTNLNRACPKDSFPLPRIDQLVDATAGHALLSFMDAYSGYNQIFMHPEDQAHTSFITDRGLYCYKVMPFGLKNAGATYQRLVNHLFAPLIGTTMEVYVDDMLVKSRTADQHIPNLSAMFTILKQYKMRLNPTKCAFGVASGKFLGFMISQRGIEANPEKIQAILDMTIPKTVKDIQSLTGRVAALTRFISKATDRCAPFFKALKGTKRNITWTAECETAFSELKEYMGRAPLLSTPEHGDILVIYLSVSASAVSSVLIRLKDSAEHPVHYVSKALQDAEVRYPDVEKLAFALVISARRLRPYFQAHTIHVLTNQPLRQVLQKPETSGRLVKWAIELGEFDIHYKPRPAMRGQAVADFLSEFTEPQAPTATQLITEPNPSLSQDQTPTKNTLELTQPLWTLFVDGSSNAQGCGAGIVLVSPDKVALEYALRFKFQASNNEAEYEALLAGLRLAKEMDARQIQIFSDSQLVVHQVNQDFTAKDASMTAYLQHARHLLATFHAHSIRQVPRSENSHADALARLASALEQGTGRHIHIEFLAQPSTQAPLICTIDHSPTWMDPILQFLQNQTLPADPAEARRVRHRSARYLVINGSLYKRGFSLPYLRCLTPEEGHYVLREIHEGICGNHSGARSLAHKAIRQGYFWPSLHTDAQAFTQKCDKCQRFANIPQLPAEPLTAMVSPWPFAQWGLDLIGPMPEGKGQVKYAVVAVDYFTKWAEAEALATITAARIESFVWQNIPILSPMARSKP</sequence>
<evidence type="ECO:0000259" key="1">
    <source>
        <dbReference type="PROSITE" id="PS50878"/>
    </source>
</evidence>
<dbReference type="InterPro" id="IPR000477">
    <property type="entry name" value="RT_dom"/>
</dbReference>
<dbReference type="CDD" id="cd09279">
    <property type="entry name" value="RNase_HI_like"/>
    <property type="match status" value="1"/>
</dbReference>
<dbReference type="PROSITE" id="PS50879">
    <property type="entry name" value="RNASE_H_1"/>
    <property type="match status" value="1"/>
</dbReference>
<dbReference type="Gene3D" id="3.30.420.10">
    <property type="entry name" value="Ribonuclease H-like superfamily/Ribonuclease H"/>
    <property type="match status" value="2"/>
</dbReference>
<dbReference type="InterPro" id="IPR036397">
    <property type="entry name" value="RNaseH_sf"/>
</dbReference>
<dbReference type="PANTHER" id="PTHR48475">
    <property type="entry name" value="RIBONUCLEASE H"/>
    <property type="match status" value="1"/>
</dbReference>
<dbReference type="Pfam" id="PF17921">
    <property type="entry name" value="Integrase_H2C2"/>
    <property type="match status" value="1"/>
</dbReference>
<dbReference type="AlphaFoldDB" id="A0AAD4VF38"/>
<dbReference type="InterPro" id="IPR041577">
    <property type="entry name" value="RT_RNaseH_2"/>
</dbReference>
<dbReference type="GO" id="GO:0003676">
    <property type="term" value="F:nucleic acid binding"/>
    <property type="evidence" value="ECO:0007669"/>
    <property type="project" value="InterPro"/>
</dbReference>
<feature type="domain" description="Reverse transcriptase" evidence="1">
    <location>
        <begin position="46"/>
        <end position="225"/>
    </location>
</feature>
<dbReference type="InterPro" id="IPR041588">
    <property type="entry name" value="Integrase_H2C2"/>
</dbReference>
<dbReference type="Pfam" id="PF13456">
    <property type="entry name" value="RVT_3"/>
    <property type="match status" value="1"/>
</dbReference>
<dbReference type="InterPro" id="IPR043502">
    <property type="entry name" value="DNA/RNA_pol_sf"/>
</dbReference>
<keyword evidence="4" id="KW-1185">Reference proteome</keyword>
<organism evidence="3 4">
    <name type="scientific">Prunus dulcis</name>
    <name type="common">Almond</name>
    <name type="synonym">Amygdalus dulcis</name>
    <dbReference type="NCBI Taxonomy" id="3755"/>
    <lineage>
        <taxon>Eukaryota</taxon>
        <taxon>Viridiplantae</taxon>
        <taxon>Streptophyta</taxon>
        <taxon>Embryophyta</taxon>
        <taxon>Tracheophyta</taxon>
        <taxon>Spermatophyta</taxon>
        <taxon>Magnoliopsida</taxon>
        <taxon>eudicotyledons</taxon>
        <taxon>Gunneridae</taxon>
        <taxon>Pentapetalae</taxon>
        <taxon>rosids</taxon>
        <taxon>fabids</taxon>
        <taxon>Rosales</taxon>
        <taxon>Rosaceae</taxon>
        <taxon>Amygdaloideae</taxon>
        <taxon>Amygdaleae</taxon>
        <taxon>Prunus</taxon>
    </lineage>
</organism>
<accession>A0AAD4VF38</accession>
<feature type="domain" description="RNase H type-1" evidence="2">
    <location>
        <begin position="471"/>
        <end position="600"/>
    </location>
</feature>
<dbReference type="SUPFAM" id="SSF56672">
    <property type="entry name" value="DNA/RNA polymerases"/>
    <property type="match status" value="1"/>
</dbReference>
<dbReference type="Pfam" id="PF17919">
    <property type="entry name" value="RT_RNaseH_2"/>
    <property type="match status" value="1"/>
</dbReference>
<dbReference type="InterPro" id="IPR012337">
    <property type="entry name" value="RNaseH-like_sf"/>
</dbReference>
<dbReference type="InterPro" id="IPR043128">
    <property type="entry name" value="Rev_trsase/Diguanyl_cyclase"/>
</dbReference>
<reference evidence="3 4" key="1">
    <citation type="journal article" date="2022" name="G3 (Bethesda)">
        <title>Whole-genome sequence and methylome profiling of the almond [Prunus dulcis (Mill.) D.A. Webb] cultivar 'Nonpareil'.</title>
        <authorList>
            <person name="D'Amico-Willman K.M."/>
            <person name="Ouma W.Z."/>
            <person name="Meulia T."/>
            <person name="Sideli G.M."/>
            <person name="Gradziel T.M."/>
            <person name="Fresnedo-Ramirez J."/>
        </authorList>
    </citation>
    <scope>NUCLEOTIDE SEQUENCE [LARGE SCALE GENOMIC DNA]</scope>
    <source>
        <strain evidence="3">Clone GOH B32 T37-40</strain>
    </source>
</reference>
<dbReference type="GO" id="GO:0004523">
    <property type="term" value="F:RNA-DNA hybrid ribonuclease activity"/>
    <property type="evidence" value="ECO:0007669"/>
    <property type="project" value="InterPro"/>
</dbReference>
<comment type="caution">
    <text evidence="3">The sequence shown here is derived from an EMBL/GenBank/DDBJ whole genome shotgun (WGS) entry which is preliminary data.</text>
</comment>
<proteinExistence type="predicted"/>
<evidence type="ECO:0000313" key="3">
    <source>
        <dbReference type="EMBL" id="KAI5322742.1"/>
    </source>
</evidence>
<dbReference type="CDD" id="cd01647">
    <property type="entry name" value="RT_LTR"/>
    <property type="match status" value="1"/>
</dbReference>
<dbReference type="PANTHER" id="PTHR48475:SF2">
    <property type="entry name" value="RIBONUCLEASE H"/>
    <property type="match status" value="1"/>
</dbReference>
<gene>
    <name evidence="3" type="ORF">L3X38_031814</name>
</gene>